<sequence length="96" mass="10807">MADEVRFTVRFPRDLADGLERVCAERGLTPSIVLRGALTLYLTTIAGSTETERRRQFSSEYLFLGIDLLIQRQFPDAHSALMAEADRRVEALYAAS</sequence>
<dbReference type="EMBL" id="JRVC01000032">
    <property type="protein sequence ID" value="KHS42191.1"/>
    <property type="molecule type" value="Genomic_DNA"/>
</dbReference>
<dbReference type="RefSeq" id="WP_039337964.1">
    <property type="nucleotide sequence ID" value="NZ_JRVC01000032.1"/>
</dbReference>
<name>A0A0B8Z7K3_9SPHN</name>
<accession>A0A0B8Z7K3</accession>
<proteinExistence type="predicted"/>
<evidence type="ECO:0000313" key="2">
    <source>
        <dbReference type="Proteomes" id="UP000031338"/>
    </source>
</evidence>
<dbReference type="STRING" id="48936.NJ75_04319"/>
<protein>
    <recommendedName>
        <fullName evidence="3">CopG family transcriptional regulator</fullName>
    </recommendedName>
</protein>
<comment type="caution">
    <text evidence="1">The sequence shown here is derived from an EMBL/GenBank/DDBJ whole genome shotgun (WGS) entry which is preliminary data.</text>
</comment>
<evidence type="ECO:0000313" key="1">
    <source>
        <dbReference type="EMBL" id="KHS42191.1"/>
    </source>
</evidence>
<reference evidence="1 2" key="1">
    <citation type="submission" date="2014-10" db="EMBL/GenBank/DDBJ databases">
        <title>Draft genome sequence of Novosphingobium subterraneum DSM 12447.</title>
        <authorList>
            <person name="Gan H.M."/>
            <person name="Gan H.Y."/>
            <person name="Savka M.A."/>
        </authorList>
    </citation>
    <scope>NUCLEOTIDE SEQUENCE [LARGE SCALE GENOMIC DNA]</scope>
    <source>
        <strain evidence="1 2">DSM 12447</strain>
    </source>
</reference>
<keyword evidence="2" id="KW-1185">Reference proteome</keyword>
<gene>
    <name evidence="1" type="ORF">NJ75_04319</name>
</gene>
<dbReference type="AlphaFoldDB" id="A0A0B8Z7K3"/>
<organism evidence="1 2">
    <name type="scientific">Novosphingobium subterraneum</name>
    <dbReference type="NCBI Taxonomy" id="48936"/>
    <lineage>
        <taxon>Bacteria</taxon>
        <taxon>Pseudomonadati</taxon>
        <taxon>Pseudomonadota</taxon>
        <taxon>Alphaproteobacteria</taxon>
        <taxon>Sphingomonadales</taxon>
        <taxon>Sphingomonadaceae</taxon>
        <taxon>Novosphingobium</taxon>
    </lineage>
</organism>
<dbReference type="Proteomes" id="UP000031338">
    <property type="component" value="Unassembled WGS sequence"/>
</dbReference>
<evidence type="ECO:0008006" key="3">
    <source>
        <dbReference type="Google" id="ProtNLM"/>
    </source>
</evidence>
<dbReference type="PATRIC" id="fig|48936.3.peg.4352"/>